<sequence>MESANKREDETGDKSGNSCLLLSVESTETNINKSALTDGHSKWTNNGKNECTSKYKASEVNFAINYLDGIQVHSQASDAFLCTNVCETQIQRPNSAETRVATDVRARTCVSRNVSVESAPSSNTNKRSNKNIHRNCKFTPPDGGWGWVIVFASFMISVIADGISFTFGILFVDLTEYFKAGKSKTALVGSLFFSIPLLIGPLASALTDHFGCRKVTIISGIVSAFGFVIGYFSTSLEHLFIAFSISGIGLSLSYVTSIVIVAYYFEKRRSLATGLAVCGTGIGTFIFPPLTIFLLKEYTWRGTLLIMAGFFLNIVVFGAFMRDLDLEEDTTESSCDFESDTPSTSNDTNTQALNCNANVSDKVTINETHKYSSLIAIPTYIAHTNSCNVLNEVLSEISSRKGGHLWQLMQRYPNLISNFLSKEDKREQVISLPPQTISSHNETLECKSHTKEEDRTAKSTLLPSPNKRQSNANTVGNRLPSANGVEYGAYYLRNMKLQRGSITYRSAMLNIKRYRLRASSAPDIYRNSMVTINTTEHLNNFMHDVKDILMDIVDLRIFKSFKYTLFCISNLLLYACIDIPYVYIPDHAITTGSSDKDASSLFISVIGVVIVGYFGDKPWIEAPKLYSILISLGGVSITFIPLVHSYKSLAILAAIYGFAISANYSLVSVILVDIISLDKFTNGYGLLLLVQGIASLFGPPIAGWLYDLTGNYNFTFYTSGVCILVSGIIVIPVANNDRCCSHQDYEIKTSHSLDDINSQKDKMLP</sequence>
<comment type="caution">
    <text evidence="5">The sequence shown here is derived from an EMBL/GenBank/DDBJ whole genome shotgun (WGS) entry which is preliminary data.</text>
</comment>
<feature type="transmembrane region" description="Helical" evidence="3">
    <location>
        <begin position="239"/>
        <end position="265"/>
    </location>
</feature>
<keyword evidence="3" id="KW-0472">Membrane</keyword>
<feature type="transmembrane region" description="Helical" evidence="3">
    <location>
        <begin position="300"/>
        <end position="320"/>
    </location>
</feature>
<keyword evidence="6" id="KW-1185">Reference proteome</keyword>
<feature type="compositionally biased region" description="Basic and acidic residues" evidence="2">
    <location>
        <begin position="442"/>
        <end position="457"/>
    </location>
</feature>
<evidence type="ECO:0000256" key="3">
    <source>
        <dbReference type="SAM" id="Phobius"/>
    </source>
</evidence>
<name>A0A443SQW9_9ACAR</name>
<accession>A0A443SQW9</accession>
<dbReference type="OrthoDB" id="410267at2759"/>
<dbReference type="CDD" id="cd17352">
    <property type="entry name" value="MFS_MCT_SLC16"/>
    <property type="match status" value="1"/>
</dbReference>
<dbReference type="EMBL" id="NCKV01000709">
    <property type="protein sequence ID" value="RWS29936.1"/>
    <property type="molecule type" value="Genomic_DNA"/>
</dbReference>
<reference evidence="5 6" key="1">
    <citation type="journal article" date="2018" name="Gigascience">
        <title>Genomes of trombidid mites reveal novel predicted allergens and laterally-transferred genes associated with secondary metabolism.</title>
        <authorList>
            <person name="Dong X."/>
            <person name="Chaisiri K."/>
            <person name="Xia D."/>
            <person name="Armstrong S.D."/>
            <person name="Fang Y."/>
            <person name="Donnelly M.J."/>
            <person name="Kadowaki T."/>
            <person name="McGarry J.W."/>
            <person name="Darby A.C."/>
            <person name="Makepeace B.L."/>
        </authorList>
    </citation>
    <scope>NUCLEOTIDE SEQUENCE [LARGE SCALE GENOMIC DNA]</scope>
    <source>
        <strain evidence="5">UoL-UT</strain>
    </source>
</reference>
<keyword evidence="3" id="KW-1133">Transmembrane helix</keyword>
<feature type="transmembrane region" description="Helical" evidence="3">
    <location>
        <begin position="598"/>
        <end position="614"/>
    </location>
</feature>
<feature type="transmembrane region" description="Helical" evidence="3">
    <location>
        <begin position="144"/>
        <end position="172"/>
    </location>
</feature>
<evidence type="ECO:0000256" key="2">
    <source>
        <dbReference type="SAM" id="MobiDB-lite"/>
    </source>
</evidence>
<feature type="transmembrane region" description="Helical" evidence="3">
    <location>
        <begin position="649"/>
        <end position="672"/>
    </location>
</feature>
<feature type="transmembrane region" description="Helical" evidence="3">
    <location>
        <begin position="215"/>
        <end position="233"/>
    </location>
</feature>
<feature type="compositionally biased region" description="Polar residues" evidence="2">
    <location>
        <begin position="458"/>
        <end position="476"/>
    </location>
</feature>
<dbReference type="GO" id="GO:0008028">
    <property type="term" value="F:monocarboxylic acid transmembrane transporter activity"/>
    <property type="evidence" value="ECO:0007669"/>
    <property type="project" value="TreeGrafter"/>
</dbReference>
<comment type="subcellular location">
    <subcellularLocation>
        <location evidence="1">Membrane</location>
        <topology evidence="1">Multi-pass membrane protein</topology>
    </subcellularLocation>
</comment>
<feature type="transmembrane region" description="Helical" evidence="3">
    <location>
        <begin position="272"/>
        <end position="294"/>
    </location>
</feature>
<evidence type="ECO:0000313" key="5">
    <source>
        <dbReference type="EMBL" id="RWS29936.1"/>
    </source>
</evidence>
<dbReference type="VEuPathDB" id="VectorBase:LDEU002105"/>
<gene>
    <name evidence="5" type="ORF">B4U80_06652</name>
</gene>
<evidence type="ECO:0000256" key="1">
    <source>
        <dbReference type="ARBA" id="ARBA00004141"/>
    </source>
</evidence>
<dbReference type="InterPro" id="IPR011701">
    <property type="entry name" value="MFS"/>
</dbReference>
<feature type="transmembrane region" description="Helical" evidence="3">
    <location>
        <begin position="626"/>
        <end position="643"/>
    </location>
</feature>
<feature type="transmembrane region" description="Helical" evidence="3">
    <location>
        <begin position="563"/>
        <end position="583"/>
    </location>
</feature>
<feature type="transmembrane region" description="Helical" evidence="3">
    <location>
        <begin position="684"/>
        <end position="702"/>
    </location>
</feature>
<feature type="region of interest" description="Disordered" evidence="2">
    <location>
        <begin position="437"/>
        <end position="478"/>
    </location>
</feature>
<dbReference type="PANTHER" id="PTHR11360">
    <property type="entry name" value="MONOCARBOXYLATE TRANSPORTER"/>
    <property type="match status" value="1"/>
</dbReference>
<dbReference type="InterPro" id="IPR036259">
    <property type="entry name" value="MFS_trans_sf"/>
</dbReference>
<feature type="transmembrane region" description="Helical" evidence="3">
    <location>
        <begin position="714"/>
        <end position="734"/>
    </location>
</feature>
<feature type="domain" description="Major facilitator superfamily (MFS) profile" evidence="4">
    <location>
        <begin position="148"/>
        <end position="738"/>
    </location>
</feature>
<dbReference type="SUPFAM" id="SSF103473">
    <property type="entry name" value="MFS general substrate transporter"/>
    <property type="match status" value="1"/>
</dbReference>
<evidence type="ECO:0000313" key="6">
    <source>
        <dbReference type="Proteomes" id="UP000288716"/>
    </source>
</evidence>
<dbReference type="PANTHER" id="PTHR11360:SF260">
    <property type="entry name" value="MFS DOMAIN-CONTAINING PROTEIN"/>
    <property type="match status" value="1"/>
</dbReference>
<dbReference type="InterPro" id="IPR020846">
    <property type="entry name" value="MFS_dom"/>
</dbReference>
<dbReference type="Gene3D" id="1.20.1250.20">
    <property type="entry name" value="MFS general substrate transporter like domains"/>
    <property type="match status" value="2"/>
</dbReference>
<organism evidence="5 6">
    <name type="scientific">Leptotrombidium deliense</name>
    <dbReference type="NCBI Taxonomy" id="299467"/>
    <lineage>
        <taxon>Eukaryota</taxon>
        <taxon>Metazoa</taxon>
        <taxon>Ecdysozoa</taxon>
        <taxon>Arthropoda</taxon>
        <taxon>Chelicerata</taxon>
        <taxon>Arachnida</taxon>
        <taxon>Acari</taxon>
        <taxon>Acariformes</taxon>
        <taxon>Trombidiformes</taxon>
        <taxon>Prostigmata</taxon>
        <taxon>Anystina</taxon>
        <taxon>Parasitengona</taxon>
        <taxon>Trombiculoidea</taxon>
        <taxon>Trombiculidae</taxon>
        <taxon>Leptotrombidium</taxon>
    </lineage>
</organism>
<proteinExistence type="predicted"/>
<feature type="transmembrane region" description="Helical" evidence="3">
    <location>
        <begin position="184"/>
        <end position="203"/>
    </location>
</feature>
<dbReference type="PROSITE" id="PS50850">
    <property type="entry name" value="MFS"/>
    <property type="match status" value="1"/>
</dbReference>
<dbReference type="Proteomes" id="UP000288716">
    <property type="component" value="Unassembled WGS sequence"/>
</dbReference>
<evidence type="ECO:0000259" key="4">
    <source>
        <dbReference type="PROSITE" id="PS50850"/>
    </source>
</evidence>
<dbReference type="GO" id="GO:0016020">
    <property type="term" value="C:membrane"/>
    <property type="evidence" value="ECO:0007669"/>
    <property type="project" value="UniProtKB-SubCell"/>
</dbReference>
<dbReference type="Pfam" id="PF07690">
    <property type="entry name" value="MFS_1"/>
    <property type="match status" value="2"/>
</dbReference>
<dbReference type="STRING" id="299467.A0A443SQW9"/>
<dbReference type="AlphaFoldDB" id="A0A443SQW9"/>
<keyword evidence="3" id="KW-0812">Transmembrane</keyword>
<dbReference type="InterPro" id="IPR050327">
    <property type="entry name" value="Proton-linked_MCT"/>
</dbReference>
<protein>
    <recommendedName>
        <fullName evidence="4">Major facilitator superfamily (MFS) profile domain-containing protein</fullName>
    </recommendedName>
</protein>